<dbReference type="Gene3D" id="1.10.3210.50">
    <property type="match status" value="1"/>
</dbReference>
<dbReference type="eggNOG" id="ENOG502QSR7">
    <property type="taxonomic scope" value="Eukaryota"/>
</dbReference>
<dbReference type="PANTHER" id="PTHR33594">
    <property type="entry name" value="SUPERFAMILY HYDROLASE, PUTATIVE (AFU_ORTHOLOGUE AFUA_1G03035)-RELATED"/>
    <property type="match status" value="1"/>
</dbReference>
<evidence type="ECO:0000259" key="1">
    <source>
        <dbReference type="SMART" id="SM00471"/>
    </source>
</evidence>
<dbReference type="InterPro" id="IPR003607">
    <property type="entry name" value="HD/PDEase_dom"/>
</dbReference>
<reference evidence="2 3" key="1">
    <citation type="journal article" date="2013" name="Plant Cell">
        <title>The transition from a phytopathogenic smut ancestor to an anamorphic biocontrol agent deciphered by comparative whole-genome analysis.</title>
        <authorList>
            <person name="Lefebvre F."/>
            <person name="Joly D.L."/>
            <person name="Labbe C."/>
            <person name="Teichmann B."/>
            <person name="Linning R."/>
            <person name="Belzile F."/>
            <person name="Bakkeren G."/>
            <person name="Belanger R.R."/>
        </authorList>
    </citation>
    <scope>NUCLEOTIDE SEQUENCE [LARGE SCALE GENOMIC DNA]</scope>
    <source>
        <strain evidence="2 3">PF-1</strain>
    </source>
</reference>
<dbReference type="SUPFAM" id="SSF109604">
    <property type="entry name" value="HD-domain/PDEase-like"/>
    <property type="match status" value="1"/>
</dbReference>
<protein>
    <recommendedName>
        <fullName evidence="1">HD/PDEase domain-containing protein</fullName>
    </recommendedName>
</protein>
<evidence type="ECO:0000313" key="3">
    <source>
        <dbReference type="Proteomes" id="UP000053664"/>
    </source>
</evidence>
<dbReference type="HOGENOM" id="CLU_036524_2_0_1"/>
<proteinExistence type="predicted"/>
<dbReference type="KEGG" id="pfp:PFL1_05020"/>
<gene>
    <name evidence="2" type="ORF">PFL1_05020</name>
</gene>
<sequence length="290" mass="32708">MAQRNSPADLANHTASLSISSDASDGYTVQEALIRDAEAFVKRAFENHDPSHDWHHVNRVRQLALSLRNSPDVADEQLDLLVVELAALFHDLNDAKYAKTTVYSSGSLPIISSFFDSHPSSYILDAVQRERIVKIVDNVSWSKDCRRREARQRSHSLGEEPSQQEKELDQWLDSCREFWCVSDADRLDAIGSIGIMRCAAFSAVKMRPLYVPPNNAQMDSRPPAEQGEGYNGSAVAHFHEKLVKIRGDRLYTQAAKVEAERRQQMMESFLTELDLEWMVAAQGAEMAKMV</sequence>
<dbReference type="CDD" id="cd00077">
    <property type="entry name" value="HDc"/>
    <property type="match status" value="1"/>
</dbReference>
<dbReference type="SMART" id="SM00471">
    <property type="entry name" value="HDc"/>
    <property type="match status" value="1"/>
</dbReference>
<dbReference type="AlphaFoldDB" id="A0A061H3R8"/>
<dbReference type="EMBL" id="KE361639">
    <property type="protein sequence ID" value="EPQ27482.1"/>
    <property type="molecule type" value="Genomic_DNA"/>
</dbReference>
<organism evidence="2 3">
    <name type="scientific">Pseudozyma flocculosa PF-1</name>
    <dbReference type="NCBI Taxonomy" id="1277687"/>
    <lineage>
        <taxon>Eukaryota</taxon>
        <taxon>Fungi</taxon>
        <taxon>Dikarya</taxon>
        <taxon>Basidiomycota</taxon>
        <taxon>Ustilaginomycotina</taxon>
        <taxon>Ustilaginomycetes</taxon>
        <taxon>Ustilaginales</taxon>
        <taxon>Ustilaginaceae</taxon>
        <taxon>Pseudozyma</taxon>
    </lineage>
</organism>
<dbReference type="RefSeq" id="XP_007880740.1">
    <property type="nucleotide sequence ID" value="XM_007882549.1"/>
</dbReference>
<evidence type="ECO:0000313" key="2">
    <source>
        <dbReference type="EMBL" id="EPQ27482.1"/>
    </source>
</evidence>
<name>A0A061H3R8_9BASI</name>
<accession>A0A061H3R8</accession>
<dbReference type="Proteomes" id="UP000053664">
    <property type="component" value="Unassembled WGS sequence"/>
</dbReference>
<dbReference type="PANTHER" id="PTHR33594:SF1">
    <property type="entry name" value="HD_PDEASE DOMAIN-CONTAINING PROTEIN"/>
    <property type="match status" value="1"/>
</dbReference>
<feature type="domain" description="HD/PDEase" evidence="1">
    <location>
        <begin position="49"/>
        <end position="199"/>
    </location>
</feature>
<dbReference type="OrthoDB" id="16547at2759"/>
<dbReference type="GeneID" id="19319119"/>